<evidence type="ECO:0000256" key="1">
    <source>
        <dbReference type="ARBA" id="ARBA00007637"/>
    </source>
</evidence>
<dbReference type="Gene3D" id="3.40.50.720">
    <property type="entry name" value="NAD(P)-binding Rossmann-like Domain"/>
    <property type="match status" value="1"/>
</dbReference>
<proteinExistence type="inferred from homology"/>
<dbReference type="InterPro" id="IPR036291">
    <property type="entry name" value="NAD(P)-bd_dom_sf"/>
</dbReference>
<comment type="caution">
    <text evidence="3">The sequence shown here is derived from an EMBL/GenBank/DDBJ whole genome shotgun (WGS) entry which is preliminary data.</text>
</comment>
<dbReference type="SUPFAM" id="SSF51735">
    <property type="entry name" value="NAD(P)-binding Rossmann-fold domains"/>
    <property type="match status" value="1"/>
</dbReference>
<organism evidence="3 4">
    <name type="scientific">Halogranum salarium B-1</name>
    <dbReference type="NCBI Taxonomy" id="1210908"/>
    <lineage>
        <taxon>Archaea</taxon>
        <taxon>Methanobacteriati</taxon>
        <taxon>Methanobacteriota</taxon>
        <taxon>Stenosarchaea group</taxon>
        <taxon>Halobacteria</taxon>
        <taxon>Halobacteriales</taxon>
        <taxon>Haloferacaceae</taxon>
    </lineage>
</organism>
<dbReference type="InterPro" id="IPR001509">
    <property type="entry name" value="Epimerase_deHydtase"/>
</dbReference>
<accession>J2ZY10</accession>
<dbReference type="PRINTS" id="PR01713">
    <property type="entry name" value="NUCEPIMERASE"/>
</dbReference>
<gene>
    <name evidence="3" type="ORF">HSB1_33300</name>
</gene>
<dbReference type="Proteomes" id="UP000007813">
    <property type="component" value="Unassembled WGS sequence"/>
</dbReference>
<reference evidence="3 4" key="1">
    <citation type="journal article" date="2012" name="J. Bacteriol.">
        <title>Draft Genome Sequence of the Extremely Halophilic Archaeon Halogranum salarium B-1T.</title>
        <authorList>
            <person name="Kim K.K."/>
            <person name="Lee K.C."/>
            <person name="Lee J.S."/>
        </authorList>
    </citation>
    <scope>NUCLEOTIDE SEQUENCE [LARGE SCALE GENOMIC DNA]</scope>
    <source>
        <strain evidence="3 4">B-1</strain>
    </source>
</reference>
<dbReference type="RefSeq" id="WP_009376520.1">
    <property type="nucleotide sequence ID" value="NZ_ALJD01000009.1"/>
</dbReference>
<dbReference type="AlphaFoldDB" id="J2ZY10"/>
<name>J2ZY10_9EURY</name>
<dbReference type="Pfam" id="PF01370">
    <property type="entry name" value="Epimerase"/>
    <property type="match status" value="1"/>
</dbReference>
<protein>
    <submittedName>
        <fullName evidence="3">Nucleoside-diphosphate-sugar epimerase 1 (UDP-glucose 4-epimerase)</fullName>
    </submittedName>
</protein>
<comment type="similarity">
    <text evidence="1">Belongs to the NAD(P)-dependent epimerase/dehydratase family.</text>
</comment>
<evidence type="ECO:0000313" key="3">
    <source>
        <dbReference type="EMBL" id="EJN57913.1"/>
    </source>
</evidence>
<dbReference type="eggNOG" id="arCOG01369">
    <property type="taxonomic scope" value="Archaea"/>
</dbReference>
<evidence type="ECO:0000313" key="4">
    <source>
        <dbReference type="Proteomes" id="UP000007813"/>
    </source>
</evidence>
<feature type="domain" description="NAD-dependent epimerase/dehydratase" evidence="2">
    <location>
        <begin position="3"/>
        <end position="247"/>
    </location>
</feature>
<dbReference type="PANTHER" id="PTHR43000">
    <property type="entry name" value="DTDP-D-GLUCOSE 4,6-DEHYDRATASE-RELATED"/>
    <property type="match status" value="1"/>
</dbReference>
<sequence length="328" mass="36381">MQILVTGGAGFIGGHLAERFAGDGHDVVALDSFVPYYDLGIKERNVEQGQIAADESGGSYELVRGDIRDEDVVEEQVADADVVFHQAAQAGVRTSVDQPKTVNEINVDGTLNVLEAARNSETERVVVASSSSVYGKPQYLPYDEEHPTTPISPYGASKLAEEQYARVYNEVYGLPTVSLRYFTVYGPRMRPNMAISNFVSRCLNGESPVIYGDGTQTRDFTYIDDVVRANEALLNTSAADGEVINIGSTDNISIQTLAEEIRDHLAPELELEYTDRHDADAEHTHANIEKANELFGYEPSTSIREGVERFTDWYKVNRNWYEPLVRNS</sequence>
<dbReference type="PATRIC" id="fig|1210908.3.peg.3178"/>
<dbReference type="EMBL" id="ALJD01000009">
    <property type="protein sequence ID" value="EJN57913.1"/>
    <property type="molecule type" value="Genomic_DNA"/>
</dbReference>
<evidence type="ECO:0000259" key="2">
    <source>
        <dbReference type="Pfam" id="PF01370"/>
    </source>
</evidence>
<dbReference type="OrthoDB" id="4907at2157"/>